<comment type="caution">
    <text evidence="3">The sequence shown here is derived from an EMBL/GenBank/DDBJ whole genome shotgun (WGS) entry which is preliminary data.</text>
</comment>
<dbReference type="AlphaFoldDB" id="A0AAW9RCR9"/>
<sequence>MKVNDAISGLLFVLLAGAIYYVTRNFPIMPGQDYGAAFFPRTIATFMAILGALLMIRGIREREAGPVAEPFEWMRSPGLVANFLLVVGALIFYIAVSDRLGFVITAFITLYALLFWLRGRRFWLSSLAISVVSVIVLQQFFGQFLRVPLPWGVLEAYAW</sequence>
<reference evidence="3 4" key="1">
    <citation type="submission" date="2024-02" db="EMBL/GenBank/DDBJ databases">
        <title>Genome analysis and characterization of Microbaculum marinisediminis sp. nov., isolated from marine sediment.</title>
        <authorList>
            <person name="Du Z.-J."/>
            <person name="Ye Y.-Q."/>
            <person name="Zhang Z.-R."/>
            <person name="Yuan S.-M."/>
            <person name="Zhang X.-Y."/>
        </authorList>
    </citation>
    <scope>NUCLEOTIDE SEQUENCE [LARGE SCALE GENOMIC DNA]</scope>
    <source>
        <strain evidence="3 4">SDUM1044001</strain>
    </source>
</reference>
<feature type="transmembrane region" description="Helical" evidence="1">
    <location>
        <begin position="122"/>
        <end position="141"/>
    </location>
</feature>
<dbReference type="InterPro" id="IPR009936">
    <property type="entry name" value="DUF1468"/>
</dbReference>
<dbReference type="EMBL" id="JAZHOF010000003">
    <property type="protein sequence ID" value="MEJ8571362.1"/>
    <property type="molecule type" value="Genomic_DNA"/>
</dbReference>
<evidence type="ECO:0000256" key="1">
    <source>
        <dbReference type="SAM" id="Phobius"/>
    </source>
</evidence>
<gene>
    <name evidence="3" type="ORF">V3328_07760</name>
</gene>
<protein>
    <submittedName>
        <fullName evidence="3">Tripartite tricarboxylate transporter TctB family protein</fullName>
    </submittedName>
</protein>
<keyword evidence="1" id="KW-0472">Membrane</keyword>
<organism evidence="3 4">
    <name type="scientific">Microbaculum marinum</name>
    <dbReference type="NCBI Taxonomy" id="1764581"/>
    <lineage>
        <taxon>Bacteria</taxon>
        <taxon>Pseudomonadati</taxon>
        <taxon>Pseudomonadota</taxon>
        <taxon>Alphaproteobacteria</taxon>
        <taxon>Hyphomicrobiales</taxon>
        <taxon>Tepidamorphaceae</taxon>
        <taxon>Microbaculum</taxon>
    </lineage>
</organism>
<dbReference type="RefSeq" id="WP_340329064.1">
    <property type="nucleotide sequence ID" value="NZ_JAZHOF010000003.1"/>
</dbReference>
<proteinExistence type="predicted"/>
<keyword evidence="1" id="KW-0812">Transmembrane</keyword>
<evidence type="ECO:0000259" key="2">
    <source>
        <dbReference type="Pfam" id="PF07331"/>
    </source>
</evidence>
<feature type="transmembrane region" description="Helical" evidence="1">
    <location>
        <begin position="100"/>
        <end position="117"/>
    </location>
</feature>
<dbReference type="Pfam" id="PF07331">
    <property type="entry name" value="TctB"/>
    <property type="match status" value="1"/>
</dbReference>
<feature type="transmembrane region" description="Helical" evidence="1">
    <location>
        <begin position="34"/>
        <end position="56"/>
    </location>
</feature>
<accession>A0AAW9RCR9</accession>
<feature type="transmembrane region" description="Helical" evidence="1">
    <location>
        <begin position="77"/>
        <end position="94"/>
    </location>
</feature>
<feature type="domain" description="DUF1468" evidence="2">
    <location>
        <begin position="7"/>
        <end position="150"/>
    </location>
</feature>
<evidence type="ECO:0000313" key="3">
    <source>
        <dbReference type="EMBL" id="MEJ8571362.1"/>
    </source>
</evidence>
<evidence type="ECO:0000313" key="4">
    <source>
        <dbReference type="Proteomes" id="UP001378188"/>
    </source>
</evidence>
<keyword evidence="4" id="KW-1185">Reference proteome</keyword>
<name>A0AAW9RCR9_9HYPH</name>
<keyword evidence="1" id="KW-1133">Transmembrane helix</keyword>
<dbReference type="Proteomes" id="UP001378188">
    <property type="component" value="Unassembled WGS sequence"/>
</dbReference>